<dbReference type="STRING" id="9986.ENSOCUP00000017162"/>
<evidence type="ECO:0000256" key="6">
    <source>
        <dbReference type="ARBA" id="ARBA00023136"/>
    </source>
</evidence>
<dbReference type="InterPro" id="IPR011161">
    <property type="entry name" value="MHC_I-like_Ag-recog"/>
</dbReference>
<comment type="function">
    <text evidence="1">Acts as a ligand for KLRK1.</text>
</comment>
<evidence type="ECO:0000256" key="4">
    <source>
        <dbReference type="ARBA" id="ARBA00022622"/>
    </source>
</evidence>
<dbReference type="Gene3D" id="3.30.500.10">
    <property type="entry name" value="MHC class I-like antigen recognition-like"/>
    <property type="match status" value="1"/>
</dbReference>
<dbReference type="SUPFAM" id="SSF54452">
    <property type="entry name" value="MHC antigen-recognition domain"/>
    <property type="match status" value="1"/>
</dbReference>
<evidence type="ECO:0000256" key="5">
    <source>
        <dbReference type="ARBA" id="ARBA00022729"/>
    </source>
</evidence>
<comment type="similarity">
    <text evidence="3">Belongs to the NKG2D ligand family.</text>
</comment>
<keyword evidence="7" id="KW-1015">Disulfide bond</keyword>
<proteinExistence type="inferred from homology"/>
<dbReference type="PaxDb" id="9986-ENSOCUP00000017162"/>
<name>G1TJN3_RABIT</name>
<dbReference type="GO" id="GO:0001916">
    <property type="term" value="P:positive regulation of T cell mediated cytotoxicity"/>
    <property type="evidence" value="ECO:0007669"/>
    <property type="project" value="TreeGrafter"/>
</dbReference>
<comment type="subcellular location">
    <subcellularLocation>
        <location evidence="2">Cell membrane</location>
        <topology evidence="2">Lipid-anchor</topology>
        <topology evidence="2">GPI-anchor</topology>
    </subcellularLocation>
</comment>
<keyword evidence="8" id="KW-0325">Glycoprotein</keyword>
<feature type="domain" description="MHC class I-like antigen recognition-like" evidence="9">
    <location>
        <begin position="70"/>
        <end position="211"/>
    </location>
</feature>
<dbReference type="FunFam" id="3.30.500.10:FF:000004">
    <property type="entry name" value="Retinoic acid early-inducible protein 1-beta"/>
    <property type="match status" value="1"/>
</dbReference>
<sequence>MAGIDFHASYPCPSGGLLRLGAGGEVECESFLIPTPHSCFSSTDAHSLCYNITVNPKARPRQQRCDVQVHVDDRMILHCDCSFTQISFFDPLGRKVDAIDNWAEQTEMLRDVVDTLNQQVVEMKHSTSKDPPSLQGRMCCWCGASGGRHGSWQFSFDGQIGLLLDPNARKWTEVHPGASWNKTTWENDRQLTEFLRKVSIGDCPRWLGKFLLPWKVMLETTAWPPTTLGVVASKATATMPMPWAFFLLLTSSVLLVVQGEPF</sequence>
<keyword evidence="6" id="KW-0472">Membrane</keyword>
<dbReference type="AlphaFoldDB" id="G1TJN3"/>
<keyword evidence="4" id="KW-0449">Lipoprotein</keyword>
<dbReference type="Bgee" id="ENSOCUG00000025408">
    <property type="expression patterns" value="Expressed in adult mammalian kidney and 2 other cell types or tissues"/>
</dbReference>
<keyword evidence="11" id="KW-1185">Reference proteome</keyword>
<evidence type="ECO:0000256" key="7">
    <source>
        <dbReference type="ARBA" id="ARBA00023157"/>
    </source>
</evidence>
<dbReference type="SMR" id="G1TJN3"/>
<evidence type="ECO:0000313" key="11">
    <source>
        <dbReference type="Proteomes" id="UP000001811"/>
    </source>
</evidence>
<reference evidence="10" key="2">
    <citation type="submission" date="2025-08" db="UniProtKB">
        <authorList>
            <consortium name="Ensembl"/>
        </authorList>
    </citation>
    <scope>IDENTIFICATION</scope>
    <source>
        <strain evidence="10">Thorbecke</strain>
    </source>
</reference>
<dbReference type="GO" id="GO:0005615">
    <property type="term" value="C:extracellular space"/>
    <property type="evidence" value="ECO:0007669"/>
    <property type="project" value="TreeGrafter"/>
</dbReference>
<dbReference type="GO" id="GO:0002486">
    <property type="term" value="P:antigen processing and presentation of endogenous peptide antigen via MHC class I via ER pathway, TAP-independent"/>
    <property type="evidence" value="ECO:0007669"/>
    <property type="project" value="TreeGrafter"/>
</dbReference>
<evidence type="ECO:0000256" key="8">
    <source>
        <dbReference type="ARBA" id="ARBA00023180"/>
    </source>
</evidence>
<dbReference type="PANTHER" id="PTHR16675:SF268">
    <property type="entry name" value="UL16-BINDING PROTEIN 1"/>
    <property type="match status" value="1"/>
</dbReference>
<evidence type="ECO:0000256" key="1">
    <source>
        <dbReference type="ARBA" id="ARBA00002305"/>
    </source>
</evidence>
<dbReference type="Ensembl" id="ENSOCUT00000031144.3">
    <property type="protein sequence ID" value="ENSOCUP00000017162.2"/>
    <property type="gene ID" value="ENSOCUG00000025408.3"/>
</dbReference>
<dbReference type="GO" id="GO:0009897">
    <property type="term" value="C:external side of plasma membrane"/>
    <property type="evidence" value="ECO:0007669"/>
    <property type="project" value="TreeGrafter"/>
</dbReference>
<accession>G1TJN3</accession>
<protein>
    <recommendedName>
        <fullName evidence="9">MHC class I-like antigen recognition-like domain-containing protein</fullName>
    </recommendedName>
</protein>
<dbReference type="eggNOG" id="ENOG502TM6M">
    <property type="taxonomic scope" value="Eukaryota"/>
</dbReference>
<dbReference type="Pfam" id="PF00129">
    <property type="entry name" value="MHC_I"/>
    <property type="match status" value="1"/>
</dbReference>
<dbReference type="InterPro" id="IPR050208">
    <property type="entry name" value="MHC_class-I_related"/>
</dbReference>
<dbReference type="InterPro" id="IPR037055">
    <property type="entry name" value="MHC_I-like_Ag-recog_sf"/>
</dbReference>
<dbReference type="PANTHER" id="PTHR16675">
    <property type="entry name" value="MHC CLASS I-RELATED"/>
    <property type="match status" value="1"/>
</dbReference>
<evidence type="ECO:0000259" key="9">
    <source>
        <dbReference type="Pfam" id="PF00129"/>
    </source>
</evidence>
<dbReference type="HOGENOM" id="CLU_086235_0_0_1"/>
<evidence type="ECO:0000313" key="10">
    <source>
        <dbReference type="Ensembl" id="ENSOCUP00000017162.2"/>
    </source>
</evidence>
<keyword evidence="4" id="KW-0336">GPI-anchor</keyword>
<evidence type="ECO:0000256" key="3">
    <source>
        <dbReference type="ARBA" id="ARBA00008353"/>
    </source>
</evidence>
<evidence type="ECO:0000256" key="2">
    <source>
        <dbReference type="ARBA" id="ARBA00004609"/>
    </source>
</evidence>
<keyword evidence="5" id="KW-0732">Signal</keyword>
<dbReference type="Proteomes" id="UP000001811">
    <property type="component" value="Unplaced"/>
</dbReference>
<dbReference type="InParanoid" id="G1TJN3"/>
<dbReference type="GO" id="GO:0002476">
    <property type="term" value="P:antigen processing and presentation of endogenous peptide antigen via MHC class Ib"/>
    <property type="evidence" value="ECO:0007669"/>
    <property type="project" value="TreeGrafter"/>
</dbReference>
<dbReference type="GeneTree" id="ENSGT01120000271825"/>
<reference evidence="10" key="3">
    <citation type="submission" date="2025-09" db="UniProtKB">
        <authorList>
            <consortium name="Ensembl"/>
        </authorList>
    </citation>
    <scope>IDENTIFICATION</scope>
    <source>
        <strain evidence="10">Thorbecke</strain>
    </source>
</reference>
<dbReference type="InterPro" id="IPR011162">
    <property type="entry name" value="MHC_I/II-like_Ag-recog"/>
</dbReference>
<reference evidence="10 11" key="1">
    <citation type="journal article" date="2011" name="Nature">
        <title>A high-resolution map of human evolutionary constraint using 29 mammals.</title>
        <authorList>
            <person name="Lindblad-Toh K."/>
            <person name="Garber M."/>
            <person name="Zuk O."/>
            <person name="Lin M.F."/>
            <person name="Parker B.J."/>
            <person name="Washietl S."/>
            <person name="Kheradpour P."/>
            <person name="Ernst J."/>
            <person name="Jordan G."/>
            <person name="Mauceli E."/>
            <person name="Ward L.D."/>
            <person name="Lowe C.B."/>
            <person name="Holloway A.K."/>
            <person name="Clamp M."/>
            <person name="Gnerre S."/>
            <person name="Alfoldi J."/>
            <person name="Beal K."/>
            <person name="Chang J."/>
            <person name="Clawson H."/>
            <person name="Cuff J."/>
            <person name="Di Palma F."/>
            <person name="Fitzgerald S."/>
            <person name="Flicek P."/>
            <person name="Guttman M."/>
            <person name="Hubisz M.J."/>
            <person name="Jaffe D.B."/>
            <person name="Jungreis I."/>
            <person name="Kent W.J."/>
            <person name="Kostka D."/>
            <person name="Lara M."/>
            <person name="Martins A.L."/>
            <person name="Massingham T."/>
            <person name="Moltke I."/>
            <person name="Raney B.J."/>
            <person name="Rasmussen M.D."/>
            <person name="Robinson J."/>
            <person name="Stark A."/>
            <person name="Vilella A.J."/>
            <person name="Wen J."/>
            <person name="Xie X."/>
            <person name="Zody M.C."/>
            <person name="Baldwin J."/>
            <person name="Bloom T."/>
            <person name="Chin C.W."/>
            <person name="Heiman D."/>
            <person name="Nicol R."/>
            <person name="Nusbaum C."/>
            <person name="Young S."/>
            <person name="Wilkinson J."/>
            <person name="Worley K.C."/>
            <person name="Kovar C.L."/>
            <person name="Muzny D.M."/>
            <person name="Gibbs R.A."/>
            <person name="Cree A."/>
            <person name="Dihn H.H."/>
            <person name="Fowler G."/>
            <person name="Jhangiani S."/>
            <person name="Joshi V."/>
            <person name="Lee S."/>
            <person name="Lewis L.R."/>
            <person name="Nazareth L.V."/>
            <person name="Okwuonu G."/>
            <person name="Santibanez J."/>
            <person name="Warren W.C."/>
            <person name="Mardis E.R."/>
            <person name="Weinstock G.M."/>
            <person name="Wilson R.K."/>
            <person name="Delehaunty K."/>
            <person name="Dooling D."/>
            <person name="Fronik C."/>
            <person name="Fulton L."/>
            <person name="Fulton B."/>
            <person name="Graves T."/>
            <person name="Minx P."/>
            <person name="Sodergren E."/>
            <person name="Birney E."/>
            <person name="Margulies E.H."/>
            <person name="Herrero J."/>
            <person name="Green E.D."/>
            <person name="Haussler D."/>
            <person name="Siepel A."/>
            <person name="Goldman N."/>
            <person name="Pollard K.S."/>
            <person name="Pedersen J.S."/>
            <person name="Lander E.S."/>
            <person name="Kellis M."/>
        </authorList>
    </citation>
    <scope>NUCLEOTIDE SEQUENCE [LARGE SCALE GENOMIC DNA]</scope>
    <source>
        <strain evidence="11">Thorbecke</strain>
    </source>
</reference>
<dbReference type="GO" id="GO:0006955">
    <property type="term" value="P:immune response"/>
    <property type="evidence" value="ECO:0007669"/>
    <property type="project" value="TreeGrafter"/>
</dbReference>
<dbReference type="GO" id="GO:0046703">
    <property type="term" value="F:natural killer cell lectin-like receptor binding"/>
    <property type="evidence" value="ECO:0007669"/>
    <property type="project" value="UniProtKB-ARBA"/>
</dbReference>
<organism evidence="10 11">
    <name type="scientific">Oryctolagus cuniculus</name>
    <name type="common">Rabbit</name>
    <dbReference type="NCBI Taxonomy" id="9986"/>
    <lineage>
        <taxon>Eukaryota</taxon>
        <taxon>Metazoa</taxon>
        <taxon>Chordata</taxon>
        <taxon>Craniata</taxon>
        <taxon>Vertebrata</taxon>
        <taxon>Euteleostomi</taxon>
        <taxon>Mammalia</taxon>
        <taxon>Eutheria</taxon>
        <taxon>Euarchontoglires</taxon>
        <taxon>Glires</taxon>
        <taxon>Lagomorpha</taxon>
        <taxon>Leporidae</taxon>
        <taxon>Oryctolagus</taxon>
    </lineage>
</organism>